<organism evidence="7">
    <name type="scientific">Nymphaea colorata</name>
    <name type="common">pocket water lily</name>
    <dbReference type="NCBI Taxonomy" id="210225"/>
    <lineage>
        <taxon>Eukaryota</taxon>
        <taxon>Viridiplantae</taxon>
        <taxon>Streptophyta</taxon>
        <taxon>Embryophyta</taxon>
        <taxon>Tracheophyta</taxon>
        <taxon>Spermatophyta</taxon>
        <taxon>Magnoliopsida</taxon>
        <taxon>Nymphaeales</taxon>
        <taxon>Nymphaeaceae</taxon>
        <taxon>Nymphaea</taxon>
    </lineage>
</organism>
<dbReference type="InterPro" id="IPR003959">
    <property type="entry name" value="ATPase_AAA_core"/>
</dbReference>
<dbReference type="GO" id="GO:0016887">
    <property type="term" value="F:ATP hydrolysis activity"/>
    <property type="evidence" value="ECO:0007669"/>
    <property type="project" value="InterPro"/>
</dbReference>
<dbReference type="InterPro" id="IPR050747">
    <property type="entry name" value="Mitochondrial_chaperone_BCS1"/>
</dbReference>
<dbReference type="GO" id="GO:0005524">
    <property type="term" value="F:ATP binding"/>
    <property type="evidence" value="ECO:0007669"/>
    <property type="project" value="InterPro"/>
</dbReference>
<dbReference type="InterPro" id="IPR058017">
    <property type="entry name" value="At3g28540-like_C"/>
</dbReference>
<evidence type="ECO:0000256" key="1">
    <source>
        <dbReference type="ARBA" id="ARBA00001946"/>
    </source>
</evidence>
<dbReference type="InterPro" id="IPR025753">
    <property type="entry name" value="AAA_N_dom"/>
</dbReference>
<dbReference type="GO" id="GO:0006950">
    <property type="term" value="P:response to stress"/>
    <property type="evidence" value="ECO:0007669"/>
    <property type="project" value="UniProtKB-ARBA"/>
</dbReference>
<dbReference type="InterPro" id="IPR027417">
    <property type="entry name" value="P-loop_NTPase"/>
</dbReference>
<dbReference type="PANTHER" id="PTHR23070">
    <property type="entry name" value="BCS1 AAA-TYPE ATPASE"/>
    <property type="match status" value="1"/>
</dbReference>
<reference evidence="7" key="1">
    <citation type="submission" date="2019-09" db="EMBL/GenBank/DDBJ databases">
        <authorList>
            <person name="Zhang L."/>
        </authorList>
    </citation>
    <scope>NUCLEOTIDE SEQUENCE</scope>
</reference>
<keyword evidence="3" id="KW-0460">Magnesium</keyword>
<feature type="transmembrane region" description="Helical" evidence="5">
    <location>
        <begin position="6"/>
        <end position="27"/>
    </location>
</feature>
<proteinExistence type="inferred from homology"/>
<keyword evidence="5" id="KW-0812">Transmembrane</keyword>
<protein>
    <recommendedName>
        <fullName evidence="6">AAA+ ATPase domain-containing protein</fullName>
    </recommendedName>
</protein>
<dbReference type="Gramene" id="NC4G0046900.1">
    <property type="protein sequence ID" value="NC4G0046900.1:cds"/>
    <property type="gene ID" value="NC4G0046900"/>
</dbReference>
<comment type="catalytic activity">
    <reaction evidence="4">
        <text>ATP + H2O = ADP + phosphate + H(+)</text>
        <dbReference type="Rhea" id="RHEA:13065"/>
        <dbReference type="ChEBI" id="CHEBI:15377"/>
        <dbReference type="ChEBI" id="CHEBI:15378"/>
        <dbReference type="ChEBI" id="CHEBI:30616"/>
        <dbReference type="ChEBI" id="CHEBI:43474"/>
        <dbReference type="ChEBI" id="CHEBI:456216"/>
    </reaction>
</comment>
<dbReference type="SMART" id="SM00382">
    <property type="entry name" value="AAA"/>
    <property type="match status" value="1"/>
</dbReference>
<dbReference type="Pfam" id="PF14363">
    <property type="entry name" value="AAA_assoc"/>
    <property type="match status" value="1"/>
</dbReference>
<evidence type="ECO:0000256" key="3">
    <source>
        <dbReference type="ARBA" id="ARBA00022842"/>
    </source>
</evidence>
<dbReference type="OMA" id="YAVRRLW"/>
<dbReference type="Pfam" id="PF00004">
    <property type="entry name" value="AAA"/>
    <property type="match status" value="1"/>
</dbReference>
<comment type="cofactor">
    <cofactor evidence="1">
        <name>Mg(2+)</name>
        <dbReference type="ChEBI" id="CHEBI:18420"/>
    </cofactor>
</comment>
<dbReference type="AlphaFoldDB" id="A0A5K1CQE5"/>
<dbReference type="Pfam" id="PF25568">
    <property type="entry name" value="AAA_lid_At3g28540"/>
    <property type="match status" value="1"/>
</dbReference>
<evidence type="ECO:0000313" key="7">
    <source>
        <dbReference type="EMBL" id="VVW27152.1"/>
    </source>
</evidence>
<dbReference type="InterPro" id="IPR003593">
    <property type="entry name" value="AAA+_ATPase"/>
</dbReference>
<keyword evidence="5" id="KW-0472">Membrane</keyword>
<name>A0A5K1CQE5_9MAGN</name>
<dbReference type="OrthoDB" id="10251412at2759"/>
<dbReference type="Gene3D" id="3.40.50.300">
    <property type="entry name" value="P-loop containing nucleotide triphosphate hydrolases"/>
    <property type="match status" value="1"/>
</dbReference>
<sequence>MASGDVFLFLFCCLQTLIISVLLFFLIRRRRGEDERSRFYQCYRIPEFDGDGLRENGLYRRVSVYINSLPAAEDSELANLYTPRNSTEMTLRLEANRSVEDSFLGAKMWWKNEEDGQGNRSFVLSVRRKDKSGLLRPYLQHVQAVADEITSQRKELRIFSNSGKRWRSAPFRHPATFETVAMEPEVKKGLKSDLESFAKGRQYFHRVGRTWKRGYLFYGVSGTGKSTTIAAMANLLGYDLYVMELSHIADDSELKILLQQISGRTILVVEDLDDFFPGIVGEDPDGGRTTGVTISGLLNMMDGIWSCCEEQRIMVLTMGSKDGIDPTVLRPGRLDVHIHFPVCTFPAFKTLASNYLGVKDHKLFTHVEEHLQTGASLTPAEIGEIMIVNRSSPSRALKSVINALQSSSRPARKSDNVHPSENFAVLPDSSHSFNSLSEFRKLYKFLRTKSQRKPPQLSFDHSKES</sequence>
<dbReference type="SUPFAM" id="SSF52540">
    <property type="entry name" value="P-loop containing nucleoside triphosphate hydrolases"/>
    <property type="match status" value="1"/>
</dbReference>
<accession>A0A5K1CQE5</accession>
<evidence type="ECO:0000259" key="6">
    <source>
        <dbReference type="SMART" id="SM00382"/>
    </source>
</evidence>
<gene>
    <name evidence="7" type="ORF">NYM_LOCUS17339</name>
</gene>
<comment type="similarity">
    <text evidence="2">Belongs to the AAA ATPase family. BCS1 subfamily.</text>
</comment>
<dbReference type="EMBL" id="LR721782">
    <property type="protein sequence ID" value="VVW27152.1"/>
    <property type="molecule type" value="Genomic_DNA"/>
</dbReference>
<dbReference type="Gene3D" id="6.10.280.40">
    <property type="match status" value="1"/>
</dbReference>
<evidence type="ECO:0000256" key="4">
    <source>
        <dbReference type="ARBA" id="ARBA00049360"/>
    </source>
</evidence>
<feature type="domain" description="AAA+ ATPase" evidence="6">
    <location>
        <begin position="211"/>
        <end position="344"/>
    </location>
</feature>
<evidence type="ECO:0000256" key="2">
    <source>
        <dbReference type="ARBA" id="ARBA00007448"/>
    </source>
</evidence>
<evidence type="ECO:0000256" key="5">
    <source>
        <dbReference type="SAM" id="Phobius"/>
    </source>
</evidence>
<keyword evidence="5" id="KW-1133">Transmembrane helix</keyword>